<evidence type="ECO:0000313" key="2">
    <source>
        <dbReference type="EMBL" id="MBK6266805.1"/>
    </source>
</evidence>
<dbReference type="SUPFAM" id="SSF89392">
    <property type="entry name" value="Prokaryotic lipoproteins and lipoprotein localization factors"/>
    <property type="match status" value="1"/>
</dbReference>
<keyword evidence="1" id="KW-0732">Signal</keyword>
<dbReference type="EMBL" id="JAEQBW010000011">
    <property type="protein sequence ID" value="MBK6266805.1"/>
    <property type="molecule type" value="Genomic_DNA"/>
</dbReference>
<sequence>MYNSVAVEATLRKAEDSRISEIKTNIYISSSGKMVTYYSKPDNIVIINNEKGNVSIYDKNNNTVVQSQNSHYSSKTNQLYYFLNNKKGDLGLSEIGFSIKDVSYEDGLTVTIWTPPMDGMKYFSSVKLVHDNDNPIYMEYLDNNEMVVKKVYFYHYEKFDHFDIPKSITQIDFKSENDSIVSKTQFKNVSFDSSEIVEKLAYKIPNDAKLIK</sequence>
<proteinExistence type="predicted"/>
<evidence type="ECO:0000256" key="1">
    <source>
        <dbReference type="ARBA" id="ARBA00022729"/>
    </source>
</evidence>
<gene>
    <name evidence="2" type="ORF">JKA74_17310</name>
</gene>
<comment type="caution">
    <text evidence="2">The sequence shown here is derived from an EMBL/GenBank/DDBJ whole genome shotgun (WGS) entry which is preliminary data.</text>
</comment>
<evidence type="ECO:0000313" key="3">
    <source>
        <dbReference type="Proteomes" id="UP000611723"/>
    </source>
</evidence>
<keyword evidence="3" id="KW-1185">Reference proteome</keyword>
<protein>
    <recommendedName>
        <fullName evidence="4">Outer membrane lipoprotein-sorting protein</fullName>
    </recommendedName>
</protein>
<evidence type="ECO:0008006" key="4">
    <source>
        <dbReference type="Google" id="ProtNLM"/>
    </source>
</evidence>
<dbReference type="InterPro" id="IPR029046">
    <property type="entry name" value="LolA/LolB/LppX"/>
</dbReference>
<dbReference type="Proteomes" id="UP000611723">
    <property type="component" value="Unassembled WGS sequence"/>
</dbReference>
<dbReference type="Gene3D" id="2.50.20.10">
    <property type="entry name" value="Lipoprotein localisation LolA/LolB/LppX"/>
    <property type="match status" value="1"/>
</dbReference>
<name>A0A934X1S2_9BACT</name>
<accession>A0A934X1S2</accession>
<dbReference type="AlphaFoldDB" id="A0A934X1S2"/>
<dbReference type="RefSeq" id="WP_201432490.1">
    <property type="nucleotide sequence ID" value="NZ_JAEQBW010000011.1"/>
</dbReference>
<organism evidence="2 3">
    <name type="scientific">Marivirga aurantiaca</name>
    <dbReference type="NCBI Taxonomy" id="2802615"/>
    <lineage>
        <taxon>Bacteria</taxon>
        <taxon>Pseudomonadati</taxon>
        <taxon>Bacteroidota</taxon>
        <taxon>Cytophagia</taxon>
        <taxon>Cytophagales</taxon>
        <taxon>Marivirgaceae</taxon>
        <taxon>Marivirga</taxon>
    </lineage>
</organism>
<reference evidence="2" key="1">
    <citation type="submission" date="2021-01" db="EMBL/GenBank/DDBJ databases">
        <title>Marivirga aurantiaca sp. nov., isolated from intertidal surface sediments.</title>
        <authorList>
            <person name="Zhang M."/>
        </authorList>
    </citation>
    <scope>NUCLEOTIDE SEQUENCE</scope>
    <source>
        <strain evidence="2">S37H4</strain>
    </source>
</reference>